<evidence type="ECO:0000256" key="1">
    <source>
        <dbReference type="SAM" id="SignalP"/>
    </source>
</evidence>
<dbReference type="EMBL" id="JBGBZJ010000003">
    <property type="protein sequence ID" value="MEY9451957.1"/>
    <property type="molecule type" value="Genomic_DNA"/>
</dbReference>
<dbReference type="Pfam" id="PF06439">
    <property type="entry name" value="3keto-disac_hyd"/>
    <property type="match status" value="1"/>
</dbReference>
<name>A0ABV4FKP6_9BRAD</name>
<evidence type="ECO:0000313" key="4">
    <source>
        <dbReference type="Proteomes" id="UP001565369"/>
    </source>
</evidence>
<feature type="domain" description="3-keto-alpha-glucoside-1,2-lyase/3-keto-2-hydroxy-glucal hydratase" evidence="2">
    <location>
        <begin position="35"/>
        <end position="181"/>
    </location>
</feature>
<keyword evidence="1" id="KW-0732">Signal</keyword>
<feature type="signal peptide" evidence="1">
    <location>
        <begin position="1"/>
        <end position="19"/>
    </location>
</feature>
<feature type="chain" id="PRO_5045532933" description="3-keto-alpha-glucoside-1,2-lyase/3-keto-2-hydroxy-glucal hydratase domain-containing protein" evidence="1">
    <location>
        <begin position="20"/>
        <end position="220"/>
    </location>
</feature>
<accession>A0ABV4FKP6</accession>
<protein>
    <recommendedName>
        <fullName evidence="2">3-keto-alpha-glucoside-1,2-lyase/3-keto-2-hydroxy-glucal hydratase domain-containing protein</fullName>
    </recommendedName>
</protein>
<dbReference type="RefSeq" id="WP_240536562.1">
    <property type="nucleotide sequence ID" value="NZ_AP021854.1"/>
</dbReference>
<dbReference type="Proteomes" id="UP001565369">
    <property type="component" value="Unassembled WGS sequence"/>
</dbReference>
<comment type="caution">
    <text evidence="3">The sequence shown here is derived from an EMBL/GenBank/DDBJ whole genome shotgun (WGS) entry which is preliminary data.</text>
</comment>
<keyword evidence="4" id="KW-1185">Reference proteome</keyword>
<sequence>MRKTSLRSLQFALALVALGFTVSQSLPQAKAEEAGWITLFDGKDLEQWDQIGKSNWHLADGTVIADKMEDKEAGYLVSKKPYKDFVLRIEFWPSDDANSGIYFRCLDAKKITDRTCYEANIFDQRPDPSYGTGAITRYIEINPKPKAGGKWNTFEITAKGRDITVVLNGQKTAELRNGMFDEGDRPATRRGNDQIPQSRDQAFVRRVCATARDCCTANFE</sequence>
<evidence type="ECO:0000259" key="2">
    <source>
        <dbReference type="Pfam" id="PF06439"/>
    </source>
</evidence>
<evidence type="ECO:0000313" key="3">
    <source>
        <dbReference type="EMBL" id="MEY9451957.1"/>
    </source>
</evidence>
<reference evidence="3 4" key="1">
    <citation type="submission" date="2024-07" db="EMBL/GenBank/DDBJ databases">
        <title>Genomic Encyclopedia of Type Strains, Phase V (KMG-V): Genome sequencing to study the core and pangenomes of soil and plant-associated prokaryotes.</title>
        <authorList>
            <person name="Whitman W."/>
        </authorList>
    </citation>
    <scope>NUCLEOTIDE SEQUENCE [LARGE SCALE GENOMIC DNA]</scope>
    <source>
        <strain evidence="3 4">USDA 152</strain>
    </source>
</reference>
<organism evidence="3 4">
    <name type="scientific">Bradyrhizobium ottawaense</name>
    <dbReference type="NCBI Taxonomy" id="931866"/>
    <lineage>
        <taxon>Bacteria</taxon>
        <taxon>Pseudomonadati</taxon>
        <taxon>Pseudomonadota</taxon>
        <taxon>Alphaproteobacteria</taxon>
        <taxon>Hyphomicrobiales</taxon>
        <taxon>Nitrobacteraceae</taxon>
        <taxon>Bradyrhizobium</taxon>
    </lineage>
</organism>
<dbReference type="Gene3D" id="2.60.120.560">
    <property type="entry name" value="Exo-inulinase, domain 1"/>
    <property type="match status" value="1"/>
</dbReference>
<dbReference type="InterPro" id="IPR010496">
    <property type="entry name" value="AL/BT2_dom"/>
</dbReference>
<proteinExistence type="predicted"/>
<gene>
    <name evidence="3" type="ORF">ABIG07_000905</name>
</gene>